<proteinExistence type="predicted"/>
<dbReference type="Gene3D" id="2.60.120.10">
    <property type="entry name" value="Jelly Rolls"/>
    <property type="match status" value="1"/>
</dbReference>
<organism evidence="5 6">
    <name type="scientific">Paenibacillus soyae</name>
    <dbReference type="NCBI Taxonomy" id="2969249"/>
    <lineage>
        <taxon>Bacteria</taxon>
        <taxon>Bacillati</taxon>
        <taxon>Bacillota</taxon>
        <taxon>Bacilli</taxon>
        <taxon>Bacillales</taxon>
        <taxon>Paenibacillaceae</taxon>
        <taxon>Paenibacillus</taxon>
    </lineage>
</organism>
<dbReference type="SUPFAM" id="SSF51215">
    <property type="entry name" value="Regulatory protein AraC"/>
    <property type="match status" value="1"/>
</dbReference>
<accession>A0A9X2SAI2</accession>
<evidence type="ECO:0000256" key="3">
    <source>
        <dbReference type="ARBA" id="ARBA00023163"/>
    </source>
</evidence>
<keyword evidence="1" id="KW-0805">Transcription regulation</keyword>
<dbReference type="GO" id="GO:0003700">
    <property type="term" value="F:DNA-binding transcription factor activity"/>
    <property type="evidence" value="ECO:0007669"/>
    <property type="project" value="InterPro"/>
</dbReference>
<dbReference type="PANTHER" id="PTHR43280:SF2">
    <property type="entry name" value="HTH-TYPE TRANSCRIPTIONAL REGULATOR EXSA"/>
    <property type="match status" value="1"/>
</dbReference>
<keyword evidence="3" id="KW-0804">Transcription</keyword>
<dbReference type="AlphaFoldDB" id="A0A9X2SAI2"/>
<dbReference type="SMART" id="SM00342">
    <property type="entry name" value="HTH_ARAC"/>
    <property type="match status" value="1"/>
</dbReference>
<sequence length="291" mass="33517">MTMPVNYDSLRETMSMPNPHFPIKAHRTRFDQSGIVMFPHHWHEHLEFLFIESGEAIIECGSTPIHAQPGDLIVVNSNELHYGFSLTSEVVYYCMISDISLLHSGSVDAAETKFIAPISQNRLLFRNLIRGDEATNACMRALIGELQNREFGYELAIKSELYRLMTYLLRGHVATVLTKDEYAERMKNVERFEPVFRCIAERYMEELSVELLSGISGLSRYHFSRLFKELTGRTVTEYVTAMRLDKADHLLRTTKLTVSEIAAETGFNDIYYFSRTFKKHKLVSPSRVRAT</sequence>
<dbReference type="PANTHER" id="PTHR43280">
    <property type="entry name" value="ARAC-FAMILY TRANSCRIPTIONAL REGULATOR"/>
    <property type="match status" value="1"/>
</dbReference>
<dbReference type="Pfam" id="PF12833">
    <property type="entry name" value="HTH_18"/>
    <property type="match status" value="1"/>
</dbReference>
<dbReference type="InterPro" id="IPR037923">
    <property type="entry name" value="HTH-like"/>
</dbReference>
<dbReference type="PROSITE" id="PS01124">
    <property type="entry name" value="HTH_ARAC_FAMILY_2"/>
    <property type="match status" value="1"/>
</dbReference>
<reference evidence="5" key="1">
    <citation type="submission" date="2022-08" db="EMBL/GenBank/DDBJ databases">
        <title>The genomic sequence of strain Paenibacillus sp. SCIV0701.</title>
        <authorList>
            <person name="Zhao H."/>
        </authorList>
    </citation>
    <scope>NUCLEOTIDE SEQUENCE</scope>
    <source>
        <strain evidence="5">SCIV0701</strain>
    </source>
</reference>
<dbReference type="InterPro" id="IPR014710">
    <property type="entry name" value="RmlC-like_jellyroll"/>
</dbReference>
<evidence type="ECO:0000256" key="1">
    <source>
        <dbReference type="ARBA" id="ARBA00023015"/>
    </source>
</evidence>
<dbReference type="Gene3D" id="1.10.10.60">
    <property type="entry name" value="Homeodomain-like"/>
    <property type="match status" value="2"/>
</dbReference>
<dbReference type="SUPFAM" id="SSF46689">
    <property type="entry name" value="Homeodomain-like"/>
    <property type="match status" value="2"/>
</dbReference>
<keyword evidence="6" id="KW-1185">Reference proteome</keyword>
<keyword evidence="2" id="KW-0238">DNA-binding</keyword>
<dbReference type="EMBL" id="JANIPJ010000007">
    <property type="protein sequence ID" value="MCR2804593.1"/>
    <property type="molecule type" value="Genomic_DNA"/>
</dbReference>
<dbReference type="RefSeq" id="WP_257445722.1">
    <property type="nucleotide sequence ID" value="NZ_JANIPJ010000007.1"/>
</dbReference>
<evidence type="ECO:0000256" key="2">
    <source>
        <dbReference type="ARBA" id="ARBA00023125"/>
    </source>
</evidence>
<dbReference type="InterPro" id="IPR009057">
    <property type="entry name" value="Homeodomain-like_sf"/>
</dbReference>
<name>A0A9X2SAI2_9BACL</name>
<dbReference type="Pfam" id="PF02311">
    <property type="entry name" value="AraC_binding"/>
    <property type="match status" value="1"/>
</dbReference>
<dbReference type="Proteomes" id="UP001141950">
    <property type="component" value="Unassembled WGS sequence"/>
</dbReference>
<evidence type="ECO:0000259" key="4">
    <source>
        <dbReference type="PROSITE" id="PS01124"/>
    </source>
</evidence>
<dbReference type="GO" id="GO:0043565">
    <property type="term" value="F:sequence-specific DNA binding"/>
    <property type="evidence" value="ECO:0007669"/>
    <property type="project" value="InterPro"/>
</dbReference>
<comment type="caution">
    <text evidence="5">The sequence shown here is derived from an EMBL/GenBank/DDBJ whole genome shotgun (WGS) entry which is preliminary data.</text>
</comment>
<protein>
    <submittedName>
        <fullName evidence="5">AraC family transcriptional regulator</fullName>
    </submittedName>
</protein>
<dbReference type="InterPro" id="IPR018060">
    <property type="entry name" value="HTH_AraC"/>
</dbReference>
<dbReference type="InterPro" id="IPR003313">
    <property type="entry name" value="AraC-bd"/>
</dbReference>
<evidence type="ECO:0000313" key="5">
    <source>
        <dbReference type="EMBL" id="MCR2804593.1"/>
    </source>
</evidence>
<gene>
    <name evidence="5" type="ORF">NQZ67_11965</name>
</gene>
<feature type="domain" description="HTH araC/xylS-type" evidence="4">
    <location>
        <begin position="193"/>
        <end position="291"/>
    </location>
</feature>
<evidence type="ECO:0000313" key="6">
    <source>
        <dbReference type="Proteomes" id="UP001141950"/>
    </source>
</evidence>